<dbReference type="SUPFAM" id="SSF53335">
    <property type="entry name" value="S-adenosyl-L-methionine-dependent methyltransferases"/>
    <property type="match status" value="1"/>
</dbReference>
<accession>A0A356LAV9</accession>
<proteinExistence type="predicted"/>
<dbReference type="InterPro" id="IPR010286">
    <property type="entry name" value="METTL16/RlmF"/>
</dbReference>
<protein>
    <submittedName>
        <fullName evidence="3">23S rRNA (Adenine(1618)-N(6))-methyltransferase</fullName>
    </submittedName>
</protein>
<dbReference type="AlphaFoldDB" id="A0A356LAV9"/>
<organism evidence="3 4">
    <name type="scientific">Advenella kashmirensis</name>
    <dbReference type="NCBI Taxonomy" id="310575"/>
    <lineage>
        <taxon>Bacteria</taxon>
        <taxon>Pseudomonadati</taxon>
        <taxon>Pseudomonadota</taxon>
        <taxon>Betaproteobacteria</taxon>
        <taxon>Burkholderiales</taxon>
        <taxon>Alcaligenaceae</taxon>
    </lineage>
</organism>
<keyword evidence="1 3" id="KW-0489">Methyltransferase</keyword>
<feature type="non-terminal residue" evidence="3">
    <location>
        <position position="1"/>
    </location>
</feature>
<dbReference type="EMBL" id="DOEK01000004">
    <property type="protein sequence ID" value="HBP27959.1"/>
    <property type="molecule type" value="Genomic_DNA"/>
</dbReference>
<dbReference type="Pfam" id="PF05971">
    <property type="entry name" value="Methyltransf_10"/>
    <property type="match status" value="1"/>
</dbReference>
<evidence type="ECO:0000313" key="4">
    <source>
        <dbReference type="Proteomes" id="UP000264036"/>
    </source>
</evidence>
<evidence type="ECO:0000313" key="3">
    <source>
        <dbReference type="EMBL" id="HBP27959.1"/>
    </source>
</evidence>
<name>A0A356LAV9_9BURK</name>
<dbReference type="InterPro" id="IPR029063">
    <property type="entry name" value="SAM-dependent_MTases_sf"/>
</dbReference>
<gene>
    <name evidence="3" type="ORF">DD666_00910</name>
</gene>
<sequence length="118" mass="13394">VINGVFTAGARYKRPLLNFGGRDSELWCEGGEVLFINRMAEESTTVQKQVLWFSTLVSKESNLPEVYRSIKDAGALDVRTVDMAQGQKKSRFVAWTFLNRADQEAWHSRREANAIRNG</sequence>
<evidence type="ECO:0000256" key="2">
    <source>
        <dbReference type="ARBA" id="ARBA00022679"/>
    </source>
</evidence>
<dbReference type="GO" id="GO:0070475">
    <property type="term" value="P:rRNA base methylation"/>
    <property type="evidence" value="ECO:0007669"/>
    <property type="project" value="TreeGrafter"/>
</dbReference>
<keyword evidence="2 3" id="KW-0808">Transferase</keyword>
<comment type="caution">
    <text evidence="3">The sequence shown here is derived from an EMBL/GenBank/DDBJ whole genome shotgun (WGS) entry which is preliminary data.</text>
</comment>
<dbReference type="GO" id="GO:0052907">
    <property type="term" value="F:23S rRNA (adenine(1618)-N(6))-methyltransferase activity"/>
    <property type="evidence" value="ECO:0007669"/>
    <property type="project" value="TreeGrafter"/>
</dbReference>
<evidence type="ECO:0000256" key="1">
    <source>
        <dbReference type="ARBA" id="ARBA00022603"/>
    </source>
</evidence>
<dbReference type="PANTHER" id="PTHR13393:SF0">
    <property type="entry name" value="RNA N6-ADENOSINE-METHYLTRANSFERASE METTL16"/>
    <property type="match status" value="1"/>
</dbReference>
<dbReference type="Proteomes" id="UP000264036">
    <property type="component" value="Unassembled WGS sequence"/>
</dbReference>
<reference evidence="3 4" key="1">
    <citation type="journal article" date="2018" name="Nat. Biotechnol.">
        <title>A standardized bacterial taxonomy based on genome phylogeny substantially revises the tree of life.</title>
        <authorList>
            <person name="Parks D.H."/>
            <person name="Chuvochina M."/>
            <person name="Waite D.W."/>
            <person name="Rinke C."/>
            <person name="Skarshewski A."/>
            <person name="Chaumeil P.A."/>
            <person name="Hugenholtz P."/>
        </authorList>
    </citation>
    <scope>NUCLEOTIDE SEQUENCE [LARGE SCALE GENOMIC DNA]</scope>
    <source>
        <strain evidence="3">UBA10707</strain>
    </source>
</reference>
<dbReference type="Gene3D" id="3.40.50.150">
    <property type="entry name" value="Vaccinia Virus protein VP39"/>
    <property type="match status" value="1"/>
</dbReference>
<dbReference type="PANTHER" id="PTHR13393">
    <property type="entry name" value="SAM-DEPENDENT METHYLTRANSFERASE"/>
    <property type="match status" value="1"/>
</dbReference>